<dbReference type="PRINTS" id="PR00455">
    <property type="entry name" value="HTHTETR"/>
</dbReference>
<evidence type="ECO:0000256" key="1">
    <source>
        <dbReference type="ARBA" id="ARBA00023125"/>
    </source>
</evidence>
<reference evidence="4 5" key="1">
    <citation type="submission" date="2015-03" db="EMBL/GenBank/DDBJ databases">
        <authorList>
            <person name="Murphy D."/>
        </authorList>
    </citation>
    <scope>NUCLEOTIDE SEQUENCE [LARGE SCALE GENOMIC DNA]</scope>
    <source>
        <strain evidence="4 5">DSM 44277</strain>
    </source>
</reference>
<dbReference type="PANTHER" id="PTHR30055">
    <property type="entry name" value="HTH-TYPE TRANSCRIPTIONAL REGULATOR RUTR"/>
    <property type="match status" value="1"/>
</dbReference>
<dbReference type="AlphaFoldDB" id="A0A0U0W4T4"/>
<dbReference type="PROSITE" id="PS50977">
    <property type="entry name" value="HTH_TETR_2"/>
    <property type="match status" value="1"/>
</dbReference>
<name>A0A0U0W4T4_MYCBE</name>
<evidence type="ECO:0000259" key="3">
    <source>
        <dbReference type="PROSITE" id="PS50977"/>
    </source>
</evidence>
<dbReference type="InterPro" id="IPR001647">
    <property type="entry name" value="HTH_TetR"/>
</dbReference>
<dbReference type="SUPFAM" id="SSF46689">
    <property type="entry name" value="Homeodomain-like"/>
    <property type="match status" value="1"/>
</dbReference>
<dbReference type="PANTHER" id="PTHR30055:SF174">
    <property type="entry name" value="TRANSCRIPTIONAL REGULATORY PROTEIN (PROBABLY TETR-FAMILY)-RELATED"/>
    <property type="match status" value="1"/>
</dbReference>
<dbReference type="InterPro" id="IPR050109">
    <property type="entry name" value="HTH-type_TetR-like_transc_reg"/>
</dbReference>
<protein>
    <submittedName>
        <fullName evidence="4">Transcriptional regulator</fullName>
    </submittedName>
</protein>
<dbReference type="EMBL" id="CSTD01000001">
    <property type="protein sequence ID" value="CPR07713.1"/>
    <property type="molecule type" value="Genomic_DNA"/>
</dbReference>
<dbReference type="Gene3D" id="1.10.357.10">
    <property type="entry name" value="Tetracycline Repressor, domain 2"/>
    <property type="match status" value="1"/>
</dbReference>
<dbReference type="GO" id="GO:0003700">
    <property type="term" value="F:DNA-binding transcription factor activity"/>
    <property type="evidence" value="ECO:0007669"/>
    <property type="project" value="TreeGrafter"/>
</dbReference>
<dbReference type="GO" id="GO:0000976">
    <property type="term" value="F:transcription cis-regulatory region binding"/>
    <property type="evidence" value="ECO:0007669"/>
    <property type="project" value="TreeGrafter"/>
</dbReference>
<dbReference type="OrthoDB" id="8479950at2"/>
<evidence type="ECO:0000256" key="2">
    <source>
        <dbReference type="PROSITE-ProRule" id="PRU00335"/>
    </source>
</evidence>
<proteinExistence type="predicted"/>
<dbReference type="RefSeq" id="WP_085180199.1">
    <property type="nucleotide sequence ID" value="NZ_CSTD01000001.1"/>
</dbReference>
<accession>A0A0U0W4T4</accession>
<feature type="DNA-binding region" description="H-T-H motif" evidence="2">
    <location>
        <begin position="32"/>
        <end position="51"/>
    </location>
</feature>
<gene>
    <name evidence="4" type="ORF">BN971_01081</name>
</gene>
<feature type="domain" description="HTH tetR-type" evidence="3">
    <location>
        <begin position="9"/>
        <end position="69"/>
    </location>
</feature>
<evidence type="ECO:0000313" key="4">
    <source>
        <dbReference type="EMBL" id="CPR07713.1"/>
    </source>
</evidence>
<dbReference type="Proteomes" id="UP000198875">
    <property type="component" value="Unassembled WGS sequence"/>
</dbReference>
<keyword evidence="1 2" id="KW-0238">DNA-binding</keyword>
<sequence length="248" mass="28211">MTRRRLEPQQRREQLLDTAAAMFAKKPYEDVWMEEIAAVAGVSRSLLYHHFASKRDLYVAIFTRASKRTLARAHPDPQLPLAAQLDSGLKAYIQYFADHPFEAIAINRGALSDDPAIQAIITEELNVVGQRLIDKLVAEGRARDVTEIAVEAWLAFVRAACVIWIQSQKITRADLTKMCLRAFDCALEYPSTPHARPNELTPAMTTGREHRNRDAWAFVWKATADDIVAKVQRRRSDTLRQIKSQTDR</sequence>
<dbReference type="Pfam" id="PF00440">
    <property type="entry name" value="TetR_N"/>
    <property type="match status" value="1"/>
</dbReference>
<dbReference type="InterPro" id="IPR009057">
    <property type="entry name" value="Homeodomain-like_sf"/>
</dbReference>
<evidence type="ECO:0000313" key="5">
    <source>
        <dbReference type="Proteomes" id="UP000198875"/>
    </source>
</evidence>
<organism evidence="4 5">
    <name type="scientific">Mycobacterium bohemicum DSM 44277</name>
    <dbReference type="NCBI Taxonomy" id="1236609"/>
    <lineage>
        <taxon>Bacteria</taxon>
        <taxon>Bacillati</taxon>
        <taxon>Actinomycetota</taxon>
        <taxon>Actinomycetes</taxon>
        <taxon>Mycobacteriales</taxon>
        <taxon>Mycobacteriaceae</taxon>
        <taxon>Mycobacterium</taxon>
    </lineage>
</organism>